<name>A0A423XGK0_9PEZI</name>
<dbReference type="EMBL" id="LKEB01000010">
    <property type="protein sequence ID" value="ROW15176.1"/>
    <property type="molecule type" value="Genomic_DNA"/>
</dbReference>
<organism evidence="2 3">
    <name type="scientific">Cytospora leucostoma</name>
    <dbReference type="NCBI Taxonomy" id="1230097"/>
    <lineage>
        <taxon>Eukaryota</taxon>
        <taxon>Fungi</taxon>
        <taxon>Dikarya</taxon>
        <taxon>Ascomycota</taxon>
        <taxon>Pezizomycotina</taxon>
        <taxon>Sordariomycetes</taxon>
        <taxon>Sordariomycetidae</taxon>
        <taxon>Diaporthales</taxon>
        <taxon>Cytosporaceae</taxon>
        <taxon>Cytospora</taxon>
    </lineage>
</organism>
<feature type="region of interest" description="Disordered" evidence="1">
    <location>
        <begin position="1"/>
        <end position="23"/>
    </location>
</feature>
<dbReference type="InParanoid" id="A0A423XGK0"/>
<evidence type="ECO:0000313" key="2">
    <source>
        <dbReference type="EMBL" id="ROW15176.1"/>
    </source>
</evidence>
<sequence length="84" mass="9958">MSEEAPEPAPERPSKYSQQIPTRPDVDRVLEDVEELVRATKLCATCCPMFGPSQSPEPYNKFPYNDYPYDDINYPYEHWEVYHW</sequence>
<dbReference type="AlphaFoldDB" id="A0A423XGK0"/>
<protein>
    <submittedName>
        <fullName evidence="2">Uncharacterized protein</fullName>
    </submittedName>
</protein>
<evidence type="ECO:0000256" key="1">
    <source>
        <dbReference type="SAM" id="MobiDB-lite"/>
    </source>
</evidence>
<proteinExistence type="predicted"/>
<reference evidence="2 3" key="1">
    <citation type="submission" date="2015-09" db="EMBL/GenBank/DDBJ databases">
        <title>Host preference determinants of Valsa canker pathogens revealed by comparative genomics.</title>
        <authorList>
            <person name="Yin Z."/>
            <person name="Huang L."/>
        </authorList>
    </citation>
    <scope>NUCLEOTIDE SEQUENCE [LARGE SCALE GENOMIC DNA]</scope>
    <source>
        <strain evidence="2 3">SXYLt</strain>
    </source>
</reference>
<evidence type="ECO:0000313" key="3">
    <source>
        <dbReference type="Proteomes" id="UP000285146"/>
    </source>
</evidence>
<accession>A0A423XGK0</accession>
<comment type="caution">
    <text evidence="2">The sequence shown here is derived from an EMBL/GenBank/DDBJ whole genome shotgun (WGS) entry which is preliminary data.</text>
</comment>
<gene>
    <name evidence="2" type="ORF">VPNG_03019</name>
</gene>
<keyword evidence="3" id="KW-1185">Reference proteome</keyword>
<dbReference type="Proteomes" id="UP000285146">
    <property type="component" value="Unassembled WGS sequence"/>
</dbReference>